<dbReference type="Proteomes" id="UP000019184">
    <property type="component" value="Unassembled WGS sequence"/>
</dbReference>
<dbReference type="InterPro" id="IPR018770">
    <property type="entry name" value="ChloroindolylP_hydrolase"/>
</dbReference>
<protein>
    <recommendedName>
        <fullName evidence="4">5-bromo-4-chloroindolyl phosphate hydrolysis protein</fullName>
    </recommendedName>
</protein>
<evidence type="ECO:0000313" key="3">
    <source>
        <dbReference type="Proteomes" id="UP000019184"/>
    </source>
</evidence>
<sequence>MLVQRDRRFFFTLALTPGIACMGRLLLLAGVVLILLTALILLIKRVTRSMAERFQQTPSPFPSLKGMLMFLLPLPVLIAAIVSLGRGSLDGLIGNAAGYGLFLAGALLLRHGLQSEVEYDRRRVARTPWPFKTLGGTVIALATSVTAWLGADHHPAIAVAFGLAALLGCYLSYGFDPRTAKRFTDSEGVDTTDRVLEALAQAERGIAAIEQATRNIRNAELNGRLRRIAALARQILTLVEEDPRDLRRARKFLNVYLDGAKQVTEGYAKTHGRVSAPELEDNFRRVLITIEEVFTEQQQKLLESDVNDLDVQIEVLTTQLKREGVV</sequence>
<dbReference type="EMBL" id="CBTK010000257">
    <property type="protein sequence ID" value="CDH46316.1"/>
    <property type="molecule type" value="Genomic_DNA"/>
</dbReference>
<gene>
    <name evidence="2" type="ORF">BN874_420029</name>
</gene>
<name>A0A7U7GDB8_9GAMM</name>
<feature type="transmembrane region" description="Helical" evidence="1">
    <location>
        <begin position="25"/>
        <end position="43"/>
    </location>
</feature>
<evidence type="ECO:0000313" key="2">
    <source>
        <dbReference type="EMBL" id="CDH46316.1"/>
    </source>
</evidence>
<feature type="transmembrane region" description="Helical" evidence="1">
    <location>
        <begin position="91"/>
        <end position="109"/>
    </location>
</feature>
<comment type="caution">
    <text evidence="2">The sequence shown here is derived from an EMBL/GenBank/DDBJ whole genome shotgun (WGS) entry which is preliminary data.</text>
</comment>
<organism evidence="2 3">
    <name type="scientific">Candidatus Contendobacter odensis Run_B_J11</name>
    <dbReference type="NCBI Taxonomy" id="1400861"/>
    <lineage>
        <taxon>Bacteria</taxon>
        <taxon>Pseudomonadati</taxon>
        <taxon>Pseudomonadota</taxon>
        <taxon>Gammaproteobacteria</taxon>
        <taxon>Candidatus Competibacteraceae</taxon>
        <taxon>Candidatus Contendibacter</taxon>
    </lineage>
</organism>
<keyword evidence="1" id="KW-0812">Transmembrane</keyword>
<accession>A0A7U7GDB8</accession>
<proteinExistence type="predicted"/>
<keyword evidence="1" id="KW-1133">Transmembrane helix</keyword>
<keyword evidence="3" id="KW-1185">Reference proteome</keyword>
<evidence type="ECO:0008006" key="4">
    <source>
        <dbReference type="Google" id="ProtNLM"/>
    </source>
</evidence>
<feature type="transmembrane region" description="Helical" evidence="1">
    <location>
        <begin position="155"/>
        <end position="173"/>
    </location>
</feature>
<keyword evidence="1" id="KW-0472">Membrane</keyword>
<feature type="transmembrane region" description="Helical" evidence="1">
    <location>
        <begin position="64"/>
        <end position="85"/>
    </location>
</feature>
<evidence type="ECO:0000256" key="1">
    <source>
        <dbReference type="SAM" id="Phobius"/>
    </source>
</evidence>
<feature type="transmembrane region" description="Helical" evidence="1">
    <location>
        <begin position="129"/>
        <end position="149"/>
    </location>
</feature>
<reference evidence="2 3" key="1">
    <citation type="journal article" date="2014" name="ISME J.">
        <title>Candidatus Competibacter-lineage genomes retrieved from metagenomes reveal functional metabolic diversity.</title>
        <authorList>
            <person name="McIlroy S.J."/>
            <person name="Albertsen M."/>
            <person name="Andresen E.K."/>
            <person name="Saunders A.M."/>
            <person name="Kristiansen R."/>
            <person name="Stokholm-Bjerregaard M."/>
            <person name="Nielsen K.L."/>
            <person name="Nielsen P.H."/>
        </authorList>
    </citation>
    <scope>NUCLEOTIDE SEQUENCE [LARGE SCALE GENOMIC DNA]</scope>
    <source>
        <strain evidence="2 3">Run_B_J11</strain>
    </source>
</reference>
<dbReference type="Pfam" id="PF10112">
    <property type="entry name" value="Halogen_Hydrol"/>
    <property type="match status" value="1"/>
</dbReference>
<dbReference type="AlphaFoldDB" id="A0A7U7GDB8"/>